<protein>
    <submittedName>
        <fullName evidence="1">Uncharacterized protein</fullName>
    </submittedName>
</protein>
<gene>
    <name evidence="1" type="ORF">CKO28_04995</name>
</gene>
<organism evidence="1 2">
    <name type="scientific">Rhodovibrio sodomensis</name>
    <dbReference type="NCBI Taxonomy" id="1088"/>
    <lineage>
        <taxon>Bacteria</taxon>
        <taxon>Pseudomonadati</taxon>
        <taxon>Pseudomonadota</taxon>
        <taxon>Alphaproteobacteria</taxon>
        <taxon>Rhodospirillales</taxon>
        <taxon>Rhodovibrionaceae</taxon>
        <taxon>Rhodovibrio</taxon>
    </lineage>
</organism>
<name>A0ABS1DDA0_9PROT</name>
<keyword evidence="2" id="KW-1185">Reference proteome</keyword>
<dbReference type="EMBL" id="NRRL01000006">
    <property type="protein sequence ID" value="MBK1667385.1"/>
    <property type="molecule type" value="Genomic_DNA"/>
</dbReference>
<accession>A0ABS1DDA0</accession>
<comment type="caution">
    <text evidence="1">The sequence shown here is derived from an EMBL/GenBank/DDBJ whole genome shotgun (WGS) entry which is preliminary data.</text>
</comment>
<sequence>MGPAHAYDPNGLIARFPELTARVVADPDDRSDWYIVQHAGQAPERHDALEDAIAGAQARVDCAFLTLIEAGRILVVDGQARLPGFVAPADCRRDPAERIAELLASGNQHLYRRRELSDVARDLVAALRAADPDGARQETRAALARARALGIAAD</sequence>
<dbReference type="Proteomes" id="UP001296873">
    <property type="component" value="Unassembled WGS sequence"/>
</dbReference>
<reference evidence="1 2" key="1">
    <citation type="journal article" date="2020" name="Microorganisms">
        <title>Osmotic Adaptation and Compatible Solute Biosynthesis of Phototrophic Bacteria as Revealed from Genome Analyses.</title>
        <authorList>
            <person name="Imhoff J.F."/>
            <person name="Rahn T."/>
            <person name="Kunzel S."/>
            <person name="Keller A."/>
            <person name="Neulinger S.C."/>
        </authorList>
    </citation>
    <scope>NUCLEOTIDE SEQUENCE [LARGE SCALE GENOMIC DNA]</scope>
    <source>
        <strain evidence="1 2">DSM 9895</strain>
    </source>
</reference>
<evidence type="ECO:0000313" key="2">
    <source>
        <dbReference type="Proteomes" id="UP001296873"/>
    </source>
</evidence>
<proteinExistence type="predicted"/>
<evidence type="ECO:0000313" key="1">
    <source>
        <dbReference type="EMBL" id="MBK1667385.1"/>
    </source>
</evidence>